<feature type="transmembrane region" description="Helical" evidence="11">
    <location>
        <begin position="12"/>
        <end position="31"/>
    </location>
</feature>
<keyword evidence="5" id="KW-0997">Cell inner membrane</keyword>
<evidence type="ECO:0000256" key="1">
    <source>
        <dbReference type="ARBA" id="ARBA00004383"/>
    </source>
</evidence>
<dbReference type="GO" id="GO:0031992">
    <property type="term" value="F:energy transducer activity"/>
    <property type="evidence" value="ECO:0007669"/>
    <property type="project" value="TreeGrafter"/>
</dbReference>
<dbReference type="PANTHER" id="PTHR33446:SF2">
    <property type="entry name" value="PROTEIN TONB"/>
    <property type="match status" value="1"/>
</dbReference>
<dbReference type="RefSeq" id="WP_119524186.1">
    <property type="nucleotide sequence ID" value="NZ_NRHC01000002.1"/>
</dbReference>
<dbReference type="Gene3D" id="3.30.1150.10">
    <property type="match status" value="1"/>
</dbReference>
<reference evidence="13 14" key="1">
    <citation type="submission" date="2017-08" db="EMBL/GenBank/DDBJ databases">
        <title>Reclassification of Bisgaard taxon 37 and 44.</title>
        <authorList>
            <person name="Christensen H."/>
        </authorList>
    </citation>
    <scope>NUCLEOTIDE SEQUENCE [LARGE SCALE GENOMIC DNA]</scope>
    <source>
        <strain evidence="13 14">B96_3</strain>
    </source>
</reference>
<evidence type="ECO:0000256" key="3">
    <source>
        <dbReference type="ARBA" id="ARBA00022448"/>
    </source>
</evidence>
<protein>
    <recommendedName>
        <fullName evidence="12">TonB C-terminal domain-containing protein</fullName>
    </recommendedName>
</protein>
<dbReference type="InterPro" id="IPR037682">
    <property type="entry name" value="TonB_C"/>
</dbReference>
<evidence type="ECO:0000256" key="6">
    <source>
        <dbReference type="ARBA" id="ARBA00022692"/>
    </source>
</evidence>
<comment type="subcellular location">
    <subcellularLocation>
        <location evidence="1">Cell inner membrane</location>
        <topology evidence="1">Single-pass membrane protein</topology>
        <orientation evidence="1">Periplasmic side</orientation>
    </subcellularLocation>
</comment>
<keyword evidence="7" id="KW-0653">Protein transport</keyword>
<evidence type="ECO:0000256" key="4">
    <source>
        <dbReference type="ARBA" id="ARBA00022475"/>
    </source>
</evidence>
<feature type="region of interest" description="Disordered" evidence="10">
    <location>
        <begin position="75"/>
        <end position="172"/>
    </location>
</feature>
<accession>A0A3A1YB89</accession>
<dbReference type="PANTHER" id="PTHR33446">
    <property type="entry name" value="PROTEIN TONB-RELATED"/>
    <property type="match status" value="1"/>
</dbReference>
<keyword evidence="9 11" id="KW-0472">Membrane</keyword>
<organism evidence="13 14">
    <name type="scientific">Psittacicella hinzii</name>
    <dbReference type="NCBI Taxonomy" id="2028575"/>
    <lineage>
        <taxon>Bacteria</taxon>
        <taxon>Pseudomonadati</taxon>
        <taxon>Pseudomonadota</taxon>
        <taxon>Gammaproteobacteria</taxon>
        <taxon>Pasteurellales</taxon>
        <taxon>Psittacicellaceae</taxon>
        <taxon>Psittacicella</taxon>
    </lineage>
</organism>
<feature type="compositionally biased region" description="Polar residues" evidence="10">
    <location>
        <begin position="136"/>
        <end position="145"/>
    </location>
</feature>
<evidence type="ECO:0000313" key="14">
    <source>
        <dbReference type="Proteomes" id="UP000265691"/>
    </source>
</evidence>
<proteinExistence type="inferred from homology"/>
<dbReference type="InterPro" id="IPR051045">
    <property type="entry name" value="TonB-dependent_transducer"/>
</dbReference>
<feature type="compositionally biased region" description="Basic residues" evidence="10">
    <location>
        <begin position="117"/>
        <end position="128"/>
    </location>
</feature>
<gene>
    <name evidence="13" type="ORF">CKF54_00245</name>
</gene>
<dbReference type="EMBL" id="NRHC01000002">
    <property type="protein sequence ID" value="RIY34460.1"/>
    <property type="molecule type" value="Genomic_DNA"/>
</dbReference>
<evidence type="ECO:0000256" key="2">
    <source>
        <dbReference type="ARBA" id="ARBA00006555"/>
    </source>
</evidence>
<comment type="similarity">
    <text evidence="2">Belongs to the TonB family.</text>
</comment>
<keyword evidence="6 11" id="KW-0812">Transmembrane</keyword>
<comment type="caution">
    <text evidence="13">The sequence shown here is derived from an EMBL/GenBank/DDBJ whole genome shotgun (WGS) entry which is preliminary data.</text>
</comment>
<evidence type="ECO:0000256" key="11">
    <source>
        <dbReference type="SAM" id="Phobius"/>
    </source>
</evidence>
<evidence type="ECO:0000256" key="10">
    <source>
        <dbReference type="SAM" id="MobiDB-lite"/>
    </source>
</evidence>
<dbReference type="AlphaFoldDB" id="A0A3A1YB89"/>
<dbReference type="Pfam" id="PF03544">
    <property type="entry name" value="TonB_C"/>
    <property type="match status" value="1"/>
</dbReference>
<evidence type="ECO:0000256" key="5">
    <source>
        <dbReference type="ARBA" id="ARBA00022519"/>
    </source>
</evidence>
<dbReference type="PROSITE" id="PS52015">
    <property type="entry name" value="TONB_CTD"/>
    <property type="match status" value="1"/>
</dbReference>
<dbReference type="GO" id="GO:0098797">
    <property type="term" value="C:plasma membrane protein complex"/>
    <property type="evidence" value="ECO:0007669"/>
    <property type="project" value="TreeGrafter"/>
</dbReference>
<dbReference type="InterPro" id="IPR006260">
    <property type="entry name" value="TonB/TolA_C"/>
</dbReference>
<feature type="domain" description="TonB C-terminal" evidence="12">
    <location>
        <begin position="162"/>
        <end position="255"/>
    </location>
</feature>
<feature type="compositionally biased region" description="Basic and acidic residues" evidence="10">
    <location>
        <begin position="91"/>
        <end position="116"/>
    </location>
</feature>
<evidence type="ECO:0000313" key="13">
    <source>
        <dbReference type="EMBL" id="RIY34460.1"/>
    </source>
</evidence>
<keyword evidence="4" id="KW-1003">Cell membrane</keyword>
<evidence type="ECO:0000259" key="12">
    <source>
        <dbReference type="PROSITE" id="PS52015"/>
    </source>
</evidence>
<dbReference type="GO" id="GO:0055085">
    <property type="term" value="P:transmembrane transport"/>
    <property type="evidence" value="ECO:0007669"/>
    <property type="project" value="InterPro"/>
</dbReference>
<evidence type="ECO:0000256" key="7">
    <source>
        <dbReference type="ARBA" id="ARBA00022927"/>
    </source>
</evidence>
<keyword evidence="3" id="KW-0813">Transport</keyword>
<dbReference type="OrthoDB" id="9792439at2"/>
<keyword evidence="8 11" id="KW-1133">Transmembrane helix</keyword>
<dbReference type="NCBIfam" id="TIGR01352">
    <property type="entry name" value="tonB_Cterm"/>
    <property type="match status" value="1"/>
</dbReference>
<sequence length="255" mass="28217">MKENNSEGIGLKLLALSMVIFGHIAVVYALLSNNNQPIKLVSNTYLDQTAGKFQATAKVEFFEVAEIPQVQEVKQEPISVKTEEAPDVNPEPEKKEPEKKEPEKKVEDKPKVEQKAKPKVKPQTKPKAKSTEKQNQKSNTEQSAQGREAKGNEGVGKDVATSANHLGGYLNNPKPNYPFQSLERGEQGTVVLTVVVEANGKPSSVQIKKSSGYPRLDRAALNTVRDYYTFIPATKGGVPVRSTYDFAIEFYLDQR</sequence>
<evidence type="ECO:0000256" key="8">
    <source>
        <dbReference type="ARBA" id="ARBA00022989"/>
    </source>
</evidence>
<evidence type="ECO:0000256" key="9">
    <source>
        <dbReference type="ARBA" id="ARBA00023136"/>
    </source>
</evidence>
<dbReference type="GO" id="GO:0015031">
    <property type="term" value="P:protein transport"/>
    <property type="evidence" value="ECO:0007669"/>
    <property type="project" value="UniProtKB-KW"/>
</dbReference>
<dbReference type="SUPFAM" id="SSF74653">
    <property type="entry name" value="TolA/TonB C-terminal domain"/>
    <property type="match status" value="1"/>
</dbReference>
<dbReference type="Proteomes" id="UP000265691">
    <property type="component" value="Unassembled WGS sequence"/>
</dbReference>
<keyword evidence="14" id="KW-1185">Reference proteome</keyword>
<name>A0A3A1YB89_9GAMM</name>